<keyword evidence="3" id="KW-0689">Ribosomal protein</keyword>
<dbReference type="SUPFAM" id="SSF49777">
    <property type="entry name" value="PEBP-like"/>
    <property type="match status" value="1"/>
</dbReference>
<dbReference type="GO" id="GO:0005840">
    <property type="term" value="C:ribosome"/>
    <property type="evidence" value="ECO:0007669"/>
    <property type="project" value="UniProtKB-KW"/>
</dbReference>
<dbReference type="InterPro" id="IPR036610">
    <property type="entry name" value="PEBP-like_sf"/>
</dbReference>
<dbReference type="OrthoDB" id="2153661at2759"/>
<evidence type="ECO:0000313" key="4">
    <source>
        <dbReference type="Proteomes" id="UP000790347"/>
    </source>
</evidence>
<feature type="region of interest" description="Disordered" evidence="1">
    <location>
        <begin position="517"/>
        <end position="581"/>
    </location>
</feature>
<proteinExistence type="predicted"/>
<organism evidence="3 4">
    <name type="scientific">Dermatophagoides farinae</name>
    <name type="common">American house dust mite</name>
    <dbReference type="NCBI Taxonomy" id="6954"/>
    <lineage>
        <taxon>Eukaryota</taxon>
        <taxon>Metazoa</taxon>
        <taxon>Ecdysozoa</taxon>
        <taxon>Arthropoda</taxon>
        <taxon>Chelicerata</taxon>
        <taxon>Arachnida</taxon>
        <taxon>Acari</taxon>
        <taxon>Acariformes</taxon>
        <taxon>Sarcoptiformes</taxon>
        <taxon>Astigmata</taxon>
        <taxon>Psoroptidia</taxon>
        <taxon>Analgoidea</taxon>
        <taxon>Pyroglyphidae</taxon>
        <taxon>Dermatophagoidinae</taxon>
        <taxon>Dermatophagoides</taxon>
    </lineage>
</organism>
<keyword evidence="4" id="KW-1185">Reference proteome</keyword>
<reference evidence="2" key="2">
    <citation type="submission" date="2020-06" db="EMBL/GenBank/DDBJ databases">
        <authorList>
            <person name="Ji K."/>
            <person name="Li J."/>
        </authorList>
    </citation>
    <scope>NUCLEOTIDE SEQUENCE</scope>
    <source>
        <strain evidence="2">JKM2019</strain>
        <tissue evidence="2">Whole body</tissue>
    </source>
</reference>
<dbReference type="AlphaFoldDB" id="A0A922L3Y8"/>
<keyword evidence="3" id="KW-0687">Ribonucleoprotein</keyword>
<reference evidence="2" key="3">
    <citation type="journal article" date="2021" name="World Allergy Organ. J.">
        <title>Chromosome-level assembly of Dermatophagoides farinae genome and transcriptome reveals two novel allergens Der f 37 and Der f 39.</title>
        <authorList>
            <person name="Chen J."/>
            <person name="Cai Z."/>
            <person name="Fan D."/>
            <person name="Hu J."/>
            <person name="Hou Y."/>
            <person name="He Y."/>
            <person name="Zhang Z."/>
            <person name="Zhao Z."/>
            <person name="Gao P."/>
            <person name="Hu W."/>
            <person name="Sun J."/>
            <person name="Li J."/>
            <person name="Ji K."/>
        </authorList>
    </citation>
    <scope>NUCLEOTIDE SEQUENCE</scope>
    <source>
        <strain evidence="2">JKM2019</strain>
    </source>
</reference>
<sequence>MFRVIRSGPGSNYRWIHSSSNLSKRHSRPGTSSEVGLEELIIDKPPNEYATIRQKLDRINYYDNPIRTKNIGFDESTKLYQSFLNQAGNIVLRQRSDTKATNEKDEEFDEDDDGKDIKLSREDYDRLSSYYPFTQQYIESTIQLAHHYAIYRDLFFQEPFVNETCEELIAANAKDQVKFHRFEHRELYEFSPLVPITATFSSSTDQSNEGGEVSYLKSFRGNLIPAEYGRLPPRIQINTSGINDGDFDANELLSSDLVTINSGEKMDPNLYTLALVNLDSHFADAGVCHWMITNISRDGNKTTYDTVIDYLPVYAIRGLGYHRYALVLFQSDRRIEKLGRITDFDLGRRKFNGLAFMSECSTSNPNVHIKPIGLSWFQTTWSDCCKSIFHNVLNMRCPTYEYIFPKQSTQFNQLQYPARAPFNLYLDAFRHQKDLSKEVLLERLKSINPMESYDTDKMFPTWEGRPKFPHIHPHPPNTPDWLKSTLIRKRSQVGRFRGLRASSAILPYNNNADLDRPKWPRLSADVHPLNVPNPYPDTKRRPKPLRDTLWSKPLPEHHSMRVDFPENLQETDKSNLEKTTS</sequence>
<dbReference type="Proteomes" id="UP000828236">
    <property type="component" value="Unassembled WGS sequence"/>
</dbReference>
<protein>
    <submittedName>
        <fullName evidence="2 3">39s ribosomal protein l38</fullName>
    </submittedName>
</protein>
<dbReference type="Gene3D" id="3.90.280.10">
    <property type="entry name" value="PEBP-like"/>
    <property type="match status" value="1"/>
</dbReference>
<dbReference type="EMBL" id="ASGP02000003">
    <property type="protein sequence ID" value="KAH9517438.1"/>
    <property type="molecule type" value="Genomic_DNA"/>
</dbReference>
<feature type="region of interest" description="Disordered" evidence="1">
    <location>
        <begin position="95"/>
        <end position="116"/>
    </location>
</feature>
<reference evidence="3" key="4">
    <citation type="journal article" date="2022" name="Res Sq">
        <title>Comparative Genomics Reveals Insights into the Divergent Evolution of Astigmatic Mites and Household Pest Adaptations.</title>
        <authorList>
            <person name="Xiong Q."/>
            <person name="Wan A.T.-Y."/>
            <person name="Liu X.-Y."/>
            <person name="Fung C.S.-H."/>
            <person name="Xiao X."/>
            <person name="Malainual N."/>
            <person name="Hou J."/>
            <person name="Wang L."/>
            <person name="Wang M."/>
            <person name="Yang K."/>
            <person name="Cui Y."/>
            <person name="Leung E."/>
            <person name="Nong W."/>
            <person name="Shin S.-K."/>
            <person name="Au S."/>
            <person name="Jeong K.Y."/>
            <person name="Chew F.T."/>
            <person name="Hui J."/>
            <person name="Leung T.F."/>
            <person name="Tungtrongchitr A."/>
            <person name="Zhong N."/>
            <person name="Liu Z."/>
            <person name="Tsui S."/>
        </authorList>
    </citation>
    <scope>NUCLEOTIDE SEQUENCE</scope>
    <source>
        <strain evidence="3">Derf</strain>
        <tissue evidence="3">Whole organism</tissue>
    </source>
</reference>
<comment type="caution">
    <text evidence="3">The sequence shown here is derived from an EMBL/GenBank/DDBJ whole genome shotgun (WGS) entry which is preliminary data.</text>
</comment>
<dbReference type="EMBL" id="SDOV01000001">
    <property type="protein sequence ID" value="KAH7646824.1"/>
    <property type="molecule type" value="Genomic_DNA"/>
</dbReference>
<evidence type="ECO:0000256" key="1">
    <source>
        <dbReference type="SAM" id="MobiDB-lite"/>
    </source>
</evidence>
<feature type="compositionally biased region" description="Basic and acidic residues" evidence="1">
    <location>
        <begin position="554"/>
        <end position="581"/>
    </location>
</feature>
<accession>A0A922L3Y8</accession>
<reference evidence="3" key="1">
    <citation type="submission" date="2013-05" db="EMBL/GenBank/DDBJ databases">
        <authorList>
            <person name="Yim A.K.Y."/>
            <person name="Chan T.F."/>
            <person name="Ji K.M."/>
            <person name="Liu X.Y."/>
            <person name="Zhou J.W."/>
            <person name="Li R.Q."/>
            <person name="Yang K.Y."/>
            <person name="Li J."/>
            <person name="Li M."/>
            <person name="Law P.T.W."/>
            <person name="Wu Y.L."/>
            <person name="Cai Z.L."/>
            <person name="Qin H."/>
            <person name="Bao Y."/>
            <person name="Leung R.K.K."/>
            <person name="Ng P.K.S."/>
            <person name="Zou J."/>
            <person name="Zhong X.J."/>
            <person name="Ran P.X."/>
            <person name="Zhong N.S."/>
            <person name="Liu Z.G."/>
            <person name="Tsui S.K.W."/>
        </authorList>
    </citation>
    <scope>NUCLEOTIDE SEQUENCE</scope>
    <source>
        <strain evidence="3">Derf</strain>
        <tissue evidence="3">Whole organism</tissue>
    </source>
</reference>
<feature type="compositionally biased region" description="Acidic residues" evidence="1">
    <location>
        <begin position="104"/>
        <end position="114"/>
    </location>
</feature>
<dbReference type="Proteomes" id="UP000790347">
    <property type="component" value="Unassembled WGS sequence"/>
</dbReference>
<gene>
    <name evidence="3" type="primary">MRPL38</name>
    <name evidence="3" type="ORF">DERF_008114</name>
    <name evidence="2" type="ORF">HUG17_2362</name>
</gene>
<name>A0A922L3Y8_DERFA</name>
<evidence type="ECO:0000313" key="2">
    <source>
        <dbReference type="EMBL" id="KAH7646824.1"/>
    </source>
</evidence>
<evidence type="ECO:0000313" key="3">
    <source>
        <dbReference type="EMBL" id="KAH9517438.1"/>
    </source>
</evidence>